<dbReference type="InterPro" id="IPR037222">
    <property type="entry name" value="GatD_N_sf"/>
</dbReference>
<dbReference type="GO" id="GO:0006412">
    <property type="term" value="P:translation"/>
    <property type="evidence" value="ECO:0007669"/>
    <property type="project" value="UniProtKB-UniRule"/>
</dbReference>
<reference evidence="9 10" key="1">
    <citation type="submission" date="2020-09" db="EMBL/GenBank/DDBJ databases">
        <title>Genomic characterization of a novel Parvarchaeota family in acid mine drainage sediments.</title>
        <authorList>
            <person name="Luo Z.-H."/>
        </authorList>
    </citation>
    <scope>NUCLEOTIDE SEQUENCE [LARGE SCALE GENOMIC DNA]</scope>
    <source>
        <strain evidence="9">TL1-5_bins.178</strain>
    </source>
</reference>
<comment type="catalytic activity">
    <reaction evidence="5 6">
        <text>L-glutamyl-tRNA(Gln) + L-glutamine + ATP + H2O = L-glutaminyl-tRNA(Gln) + L-glutamate + ADP + phosphate + H(+)</text>
        <dbReference type="Rhea" id="RHEA:17521"/>
        <dbReference type="Rhea" id="RHEA-COMP:9681"/>
        <dbReference type="Rhea" id="RHEA-COMP:9684"/>
        <dbReference type="ChEBI" id="CHEBI:15377"/>
        <dbReference type="ChEBI" id="CHEBI:15378"/>
        <dbReference type="ChEBI" id="CHEBI:29985"/>
        <dbReference type="ChEBI" id="CHEBI:30616"/>
        <dbReference type="ChEBI" id="CHEBI:43474"/>
        <dbReference type="ChEBI" id="CHEBI:58359"/>
        <dbReference type="ChEBI" id="CHEBI:78520"/>
        <dbReference type="ChEBI" id="CHEBI:78521"/>
        <dbReference type="ChEBI" id="CHEBI:456216"/>
    </reaction>
</comment>
<dbReference type="InterPro" id="IPR006034">
    <property type="entry name" value="Asparaginase/glutaminase-like"/>
</dbReference>
<dbReference type="InterPro" id="IPR036152">
    <property type="entry name" value="Asp/glu_Ase-like_sf"/>
</dbReference>
<sequence>MPENTSNFEKGDSLEIDFRGAIIHGDLIDRKDGKLILKLKSGYDIALKENEISKIKLIKKTEKKNEPGLAKHIMNELDGADVGIITTGGTIGSKVDYKTGGVSPTFTAEDVVNLSPNIRDYGRIYVKNLMNIFSENMTPKNWIEIANEAMREIERGVKGIVITMGTDTMHYTASALSFMLNPLSVPIVITGAQRSGDRGSTDGSTNLLASVITAKRWNGGESVICMHANMDDEYNFILRGNKARKMHTERRDAFRPINIKPLGKVYLDGRIEKTNEFRERSTETRIDTKLDEKVAILMSYPSFDGKIIDYYISRGIHGLVIAATGFGNLPIINKDLIKSLKHADDKGIPIVITSQTIYGRTNRFVYQTSREMSKFQNIIYVDDMTTEAAFAKLMFVLGHKKKLQDISEMMRTSLAGELSQRNEIDEFLI</sequence>
<keyword evidence="2 5" id="KW-0547">Nucleotide-binding</keyword>
<keyword evidence="1 5" id="KW-0436">Ligase</keyword>
<feature type="domain" description="L-asparaginase N-terminal" evidence="7">
    <location>
        <begin position="82"/>
        <end position="270"/>
    </location>
</feature>
<dbReference type="PIRSF" id="PIRSF001220">
    <property type="entry name" value="L-ASNase_gatD"/>
    <property type="match status" value="1"/>
</dbReference>
<protein>
    <recommendedName>
        <fullName evidence="5 6">Glutamyl-tRNA(Gln) amidotransferase subunit D</fullName>
        <shortName evidence="5">Glu-ADT subunit D</shortName>
        <ecNumber evidence="5 6">6.3.5.-</ecNumber>
    </recommendedName>
</protein>
<evidence type="ECO:0000256" key="3">
    <source>
        <dbReference type="ARBA" id="ARBA00022840"/>
    </source>
</evidence>
<dbReference type="GO" id="GO:0006450">
    <property type="term" value="P:regulation of translational fidelity"/>
    <property type="evidence" value="ECO:0007669"/>
    <property type="project" value="InterPro"/>
</dbReference>
<gene>
    <name evidence="5 9" type="primary">gatD</name>
    <name evidence="9" type="ORF">IHE50_01010</name>
</gene>
<dbReference type="PRINTS" id="PR00139">
    <property type="entry name" value="ASNGLNASE"/>
</dbReference>
<feature type="active site" evidence="5">
    <location>
        <position position="245"/>
    </location>
</feature>
<evidence type="ECO:0000256" key="5">
    <source>
        <dbReference type="HAMAP-Rule" id="MF_00586"/>
    </source>
</evidence>
<dbReference type="Gene3D" id="2.30.30.520">
    <property type="match status" value="1"/>
</dbReference>
<proteinExistence type="inferred from homology"/>
<dbReference type="GO" id="GO:0050567">
    <property type="term" value="F:glutaminyl-tRNA synthase (glutamine-hydrolyzing) activity"/>
    <property type="evidence" value="ECO:0007669"/>
    <property type="project" value="UniProtKB-UniRule"/>
</dbReference>
<dbReference type="EMBL" id="JADFAQ010000016">
    <property type="protein sequence ID" value="MBE5727980.1"/>
    <property type="molecule type" value="Genomic_DNA"/>
</dbReference>
<dbReference type="InterPro" id="IPR027473">
    <property type="entry name" value="L-asparaginase_C"/>
</dbReference>
<dbReference type="Gene3D" id="3.40.50.40">
    <property type="match status" value="1"/>
</dbReference>
<keyword evidence="4 5" id="KW-0648">Protein biosynthesis</keyword>
<dbReference type="Gene3D" id="3.40.50.1170">
    <property type="entry name" value="L-asparaginase, N-terminal domain"/>
    <property type="match status" value="1"/>
</dbReference>
<dbReference type="HAMAP" id="MF_00586">
    <property type="entry name" value="GatD"/>
    <property type="match status" value="1"/>
</dbReference>
<feature type="active site" evidence="5">
    <location>
        <position position="166"/>
    </location>
</feature>
<evidence type="ECO:0000256" key="2">
    <source>
        <dbReference type="ARBA" id="ARBA00022741"/>
    </source>
</evidence>
<dbReference type="Pfam" id="PF00710">
    <property type="entry name" value="Asparaginase"/>
    <property type="match status" value="1"/>
</dbReference>
<dbReference type="PANTHER" id="PTHR11707:SF28">
    <property type="entry name" value="60 KDA LYSOPHOSPHOLIPASE"/>
    <property type="match status" value="1"/>
</dbReference>
<dbReference type="PIRSF" id="PIRSF500175">
    <property type="entry name" value="Glu_ADT_D"/>
    <property type="match status" value="1"/>
</dbReference>
<name>A0A8T3UU00_9ARCH</name>
<comment type="caution">
    <text evidence="9">The sequence shown here is derived from an EMBL/GenBank/DDBJ whole genome shotgun (WGS) entry which is preliminary data.</text>
</comment>
<feature type="active site" evidence="5">
    <location>
        <position position="167"/>
    </location>
</feature>
<dbReference type="GO" id="GO:0004067">
    <property type="term" value="F:asparaginase activity"/>
    <property type="evidence" value="ECO:0007669"/>
    <property type="project" value="UniProtKB-UniRule"/>
</dbReference>
<dbReference type="SMART" id="SM00870">
    <property type="entry name" value="Asparaginase"/>
    <property type="match status" value="1"/>
</dbReference>
<dbReference type="InterPro" id="IPR027474">
    <property type="entry name" value="L-asparaginase_N"/>
</dbReference>
<evidence type="ECO:0000313" key="10">
    <source>
        <dbReference type="Proteomes" id="UP000763484"/>
    </source>
</evidence>
<dbReference type="Proteomes" id="UP000763484">
    <property type="component" value="Unassembled WGS sequence"/>
</dbReference>
<feature type="domain" description="Asparaginase/glutaminase C-terminal" evidence="8">
    <location>
        <begin position="293"/>
        <end position="410"/>
    </location>
</feature>
<comment type="function">
    <text evidence="5 6">Allows the formation of correctly charged Gln-tRNA(Gln) through the transamidation of misacylated Glu-tRNA(Gln) in organisms which lack glutaminyl-tRNA synthetase. The reaction takes place in the presence of glutamine and ATP through an activated gamma-phospho-Glu-tRNA(Gln). The GatDE system is specific for glutamate and does not act on aspartate.</text>
</comment>
<dbReference type="InterPro" id="IPR040919">
    <property type="entry name" value="Asparaginase_C"/>
</dbReference>
<dbReference type="Pfam" id="PF17763">
    <property type="entry name" value="Asparaginase_C"/>
    <property type="match status" value="1"/>
</dbReference>
<dbReference type="PROSITE" id="PS51732">
    <property type="entry name" value="ASN_GLN_ASE_3"/>
    <property type="match status" value="1"/>
</dbReference>
<keyword evidence="3 5" id="KW-0067">ATP-binding</keyword>
<dbReference type="AlphaFoldDB" id="A0A8T3UU00"/>
<organism evidence="9 10">
    <name type="scientific">Candidatus Acidifodinimicrobium mancum</name>
    <dbReference type="NCBI Taxonomy" id="2898728"/>
    <lineage>
        <taxon>Archaea</taxon>
        <taxon>Candidatus Parvarchaeota</taxon>
        <taxon>Candidatus Acidifodinimicrobiaceae</taxon>
        <taxon>Candidatus Acidifodinimicrobium</taxon>
    </lineage>
</organism>
<dbReference type="NCBIfam" id="TIGR00519">
    <property type="entry name" value="asnASE_I"/>
    <property type="match status" value="1"/>
</dbReference>
<dbReference type="SFLD" id="SFLDS00057">
    <property type="entry name" value="Glutaminase/Asparaginase"/>
    <property type="match status" value="1"/>
</dbReference>
<evidence type="ECO:0000256" key="1">
    <source>
        <dbReference type="ARBA" id="ARBA00022598"/>
    </source>
</evidence>
<dbReference type="InterPro" id="IPR037152">
    <property type="entry name" value="L-asparaginase_N_sf"/>
</dbReference>
<dbReference type="InterPro" id="IPR011878">
    <property type="entry name" value="GatD"/>
</dbReference>
<accession>A0A8T3UU00</accession>
<comment type="similarity">
    <text evidence="5 6">Belongs to the asparaginase 1 family. GatD subfamily.</text>
</comment>
<dbReference type="SUPFAM" id="SSF141300">
    <property type="entry name" value="GatD N-terminal domain-like"/>
    <property type="match status" value="1"/>
</dbReference>
<evidence type="ECO:0000313" key="9">
    <source>
        <dbReference type="EMBL" id="MBE5727980.1"/>
    </source>
</evidence>
<dbReference type="NCBIfam" id="NF003217">
    <property type="entry name" value="PRK04183.1"/>
    <property type="match status" value="1"/>
</dbReference>
<evidence type="ECO:0000259" key="7">
    <source>
        <dbReference type="Pfam" id="PF00710"/>
    </source>
</evidence>
<dbReference type="EC" id="6.3.5.-" evidence="5 6"/>
<dbReference type="GO" id="GO:0006520">
    <property type="term" value="P:amino acid metabolic process"/>
    <property type="evidence" value="ECO:0007669"/>
    <property type="project" value="InterPro"/>
</dbReference>
<dbReference type="PANTHER" id="PTHR11707">
    <property type="entry name" value="L-ASPARAGINASE"/>
    <property type="match status" value="1"/>
</dbReference>
<dbReference type="InterPro" id="IPR006033">
    <property type="entry name" value="AsnA_fam"/>
</dbReference>
<evidence type="ECO:0000256" key="6">
    <source>
        <dbReference type="RuleBase" id="RU004457"/>
    </source>
</evidence>
<evidence type="ECO:0000259" key="8">
    <source>
        <dbReference type="Pfam" id="PF17763"/>
    </source>
</evidence>
<dbReference type="NCBIfam" id="TIGR02153">
    <property type="entry name" value="gatD_arch"/>
    <property type="match status" value="1"/>
</dbReference>
<evidence type="ECO:0000256" key="4">
    <source>
        <dbReference type="ARBA" id="ARBA00022917"/>
    </source>
</evidence>
<comment type="subunit">
    <text evidence="5 6">Heterodimer of GatD and GatE.</text>
</comment>
<dbReference type="GO" id="GO:0005524">
    <property type="term" value="F:ATP binding"/>
    <property type="evidence" value="ECO:0007669"/>
    <property type="project" value="UniProtKB-KW"/>
</dbReference>
<dbReference type="SUPFAM" id="SSF53774">
    <property type="entry name" value="Glutaminase/Asparaginase"/>
    <property type="match status" value="1"/>
</dbReference>
<feature type="active site" evidence="5">
    <location>
        <position position="90"/>
    </location>
</feature>